<organism evidence="2">
    <name type="scientific">Lygus hesperus</name>
    <name type="common">Western plant bug</name>
    <dbReference type="NCBI Taxonomy" id="30085"/>
    <lineage>
        <taxon>Eukaryota</taxon>
        <taxon>Metazoa</taxon>
        <taxon>Ecdysozoa</taxon>
        <taxon>Arthropoda</taxon>
        <taxon>Hexapoda</taxon>
        <taxon>Insecta</taxon>
        <taxon>Pterygota</taxon>
        <taxon>Neoptera</taxon>
        <taxon>Paraneoptera</taxon>
        <taxon>Hemiptera</taxon>
        <taxon>Heteroptera</taxon>
        <taxon>Panheteroptera</taxon>
        <taxon>Cimicomorpha</taxon>
        <taxon>Miridae</taxon>
        <taxon>Mirini</taxon>
        <taxon>Lygus</taxon>
    </lineage>
</organism>
<reference evidence="2" key="1">
    <citation type="journal article" date="2016" name="Gigascience">
        <title>De novo construction of an expanded transcriptome assembly for the western tarnished plant bug, Lygus hesperus.</title>
        <authorList>
            <person name="Tassone E.E."/>
            <person name="Geib S.M."/>
            <person name="Hall B."/>
            <person name="Fabrick J.A."/>
            <person name="Brent C.S."/>
            <person name="Hull J.J."/>
        </authorList>
    </citation>
    <scope>NUCLEOTIDE SEQUENCE</scope>
</reference>
<feature type="compositionally biased region" description="Basic and acidic residues" evidence="1">
    <location>
        <begin position="1"/>
        <end position="14"/>
    </location>
</feature>
<feature type="region of interest" description="Disordered" evidence="1">
    <location>
        <begin position="1"/>
        <end position="36"/>
    </location>
</feature>
<dbReference type="AlphaFoldDB" id="A0A146L396"/>
<proteinExistence type="predicted"/>
<dbReference type="EMBL" id="GDHC01016280">
    <property type="protein sequence ID" value="JAQ02349.1"/>
    <property type="molecule type" value="Transcribed_RNA"/>
</dbReference>
<name>A0A146L396_LYGHE</name>
<sequence length="144" mass="16604">MENENGEQKHEQKMGKKQSGVQSMQQQTRTHRCVEEHHECRNQSESVLEVVLAQDVVAVAEFSPTALHMLLRPVRHPHLHAQAQQYVVWLEHKQLYLCERTTGARAVWAHMLCGRTCCVDAQRTHGHGTWCYMSSNSYECVHSI</sequence>
<feature type="compositionally biased region" description="Polar residues" evidence="1">
    <location>
        <begin position="19"/>
        <end position="28"/>
    </location>
</feature>
<evidence type="ECO:0000256" key="1">
    <source>
        <dbReference type="SAM" id="MobiDB-lite"/>
    </source>
</evidence>
<accession>A0A146L396</accession>
<protein>
    <submittedName>
        <fullName evidence="2">Uncharacterized protein</fullName>
    </submittedName>
</protein>
<gene>
    <name evidence="2" type="ORF">g.52636</name>
</gene>
<evidence type="ECO:0000313" key="2">
    <source>
        <dbReference type="EMBL" id="JAQ02349.1"/>
    </source>
</evidence>